<protein>
    <submittedName>
        <fullName evidence="3">Bifunctional 4-hydroxy-2-oxoglutarate aldolase/2-dehydro-3-deoxy-phosphogluconate aldolase</fullName>
        <ecNumber evidence="3">4.1.2.14</ecNumber>
        <ecNumber evidence="3">4.1.3.16</ecNumber>
    </submittedName>
</protein>
<proteinExistence type="predicted"/>
<dbReference type="GO" id="GO:0008675">
    <property type="term" value="F:2-dehydro-3-deoxy-phosphogluconate aldolase activity"/>
    <property type="evidence" value="ECO:0007669"/>
    <property type="project" value="UniProtKB-EC"/>
</dbReference>
<dbReference type="EC" id="4.1.3.16" evidence="3"/>
<dbReference type="Pfam" id="PF01081">
    <property type="entry name" value="Aldolase"/>
    <property type="match status" value="1"/>
</dbReference>
<dbReference type="Proteomes" id="UP000689967">
    <property type="component" value="Unassembled WGS sequence"/>
</dbReference>
<dbReference type="InterPro" id="IPR000887">
    <property type="entry name" value="Aldlse_KDPG_KHG"/>
</dbReference>
<dbReference type="EC" id="4.1.2.14" evidence="3"/>
<dbReference type="GO" id="GO:0008700">
    <property type="term" value="F:(R,S)-4-hydroxy-2-oxoglutarate aldolase activity"/>
    <property type="evidence" value="ECO:0007669"/>
    <property type="project" value="UniProtKB-EC"/>
</dbReference>
<dbReference type="CDD" id="cd00452">
    <property type="entry name" value="KDPG_aldolase"/>
    <property type="match status" value="1"/>
</dbReference>
<evidence type="ECO:0000313" key="3">
    <source>
        <dbReference type="EMBL" id="MBU8547004.1"/>
    </source>
</evidence>
<name>A0ABS6HF29_9PROT</name>
<keyword evidence="1 3" id="KW-0456">Lyase</keyword>
<gene>
    <name evidence="3" type="primary">eda</name>
    <name evidence="3" type="ORF">JJQ90_25015</name>
</gene>
<dbReference type="RefSeq" id="WP_216879030.1">
    <property type="nucleotide sequence ID" value="NZ_JAERQM010000011.1"/>
</dbReference>
<sequence length="210" mass="21117">MTTHPLLPMLRAARVIPVVRTTDSRLAALAIEWLRGAGLTIFEITMTVPDATGLIRALSADPALTIGAGTVPDRATAEACLAAGARFLVSPWVDAEVAAAARAAGAASMLGAMTPTEVRAALAAGADVVKVFPASSAGGPGHVKALRSVFPDVAFCPTGGVDARNAPDYLAAGAAFVGIGGRLVDEALLARGDRAAVEAAARDVLGLQQA</sequence>
<organism evidence="3 4">
    <name type="scientific">Falsiroseomonas oleicola</name>
    <dbReference type="NCBI Taxonomy" id="2801474"/>
    <lineage>
        <taxon>Bacteria</taxon>
        <taxon>Pseudomonadati</taxon>
        <taxon>Pseudomonadota</taxon>
        <taxon>Alphaproteobacteria</taxon>
        <taxon>Acetobacterales</taxon>
        <taxon>Roseomonadaceae</taxon>
        <taxon>Falsiroseomonas</taxon>
    </lineage>
</organism>
<dbReference type="EMBL" id="JAERQM010000011">
    <property type="protein sequence ID" value="MBU8547004.1"/>
    <property type="molecule type" value="Genomic_DNA"/>
</dbReference>
<evidence type="ECO:0000256" key="1">
    <source>
        <dbReference type="ARBA" id="ARBA00023239"/>
    </source>
</evidence>
<accession>A0ABS6HF29</accession>
<dbReference type="NCBIfam" id="TIGR01182">
    <property type="entry name" value="eda"/>
    <property type="match status" value="1"/>
</dbReference>
<evidence type="ECO:0000313" key="4">
    <source>
        <dbReference type="Proteomes" id="UP000689967"/>
    </source>
</evidence>
<keyword evidence="2" id="KW-0119">Carbohydrate metabolism</keyword>
<keyword evidence="4" id="KW-1185">Reference proteome</keyword>
<dbReference type="PANTHER" id="PTHR30246">
    <property type="entry name" value="2-KETO-3-DEOXY-6-PHOSPHOGLUCONATE ALDOLASE"/>
    <property type="match status" value="1"/>
</dbReference>
<comment type="caution">
    <text evidence="3">The sequence shown here is derived from an EMBL/GenBank/DDBJ whole genome shotgun (WGS) entry which is preliminary data.</text>
</comment>
<reference evidence="3 4" key="1">
    <citation type="submission" date="2021-01" db="EMBL/GenBank/DDBJ databases">
        <title>Roseomonas sp. nov, a bacterium isolated from an oil production mixture in Yumen Oilfield.</title>
        <authorList>
            <person name="Wu D."/>
        </authorList>
    </citation>
    <scope>NUCLEOTIDE SEQUENCE [LARGE SCALE GENOMIC DNA]</scope>
    <source>
        <strain evidence="3 4">ROY-5-3</strain>
    </source>
</reference>
<dbReference type="PANTHER" id="PTHR30246:SF1">
    <property type="entry name" value="2-DEHYDRO-3-DEOXY-6-PHOSPHOGALACTONATE ALDOLASE-RELATED"/>
    <property type="match status" value="1"/>
</dbReference>
<evidence type="ECO:0000256" key="2">
    <source>
        <dbReference type="ARBA" id="ARBA00023277"/>
    </source>
</evidence>